<dbReference type="InterPro" id="IPR010982">
    <property type="entry name" value="Lambda_DNA-bd_dom_sf"/>
</dbReference>
<comment type="caution">
    <text evidence="2">The sequence shown here is derived from an EMBL/GenBank/DDBJ whole genome shotgun (WGS) entry which is preliminary data.</text>
</comment>
<proteinExistence type="predicted"/>
<feature type="domain" description="HTH cro/C1-type" evidence="1">
    <location>
        <begin position="25"/>
        <end position="64"/>
    </location>
</feature>
<dbReference type="Proteomes" id="UP000327000">
    <property type="component" value="Unassembled WGS sequence"/>
</dbReference>
<organism evidence="2 3">
    <name type="scientific">Streptomyces mobaraensis</name>
    <name type="common">Streptoverticillium mobaraense</name>
    <dbReference type="NCBI Taxonomy" id="35621"/>
    <lineage>
        <taxon>Bacteria</taxon>
        <taxon>Bacillati</taxon>
        <taxon>Actinomycetota</taxon>
        <taxon>Actinomycetes</taxon>
        <taxon>Kitasatosporales</taxon>
        <taxon>Streptomycetaceae</taxon>
        <taxon>Streptomyces</taxon>
    </lineage>
</organism>
<dbReference type="RefSeq" id="WP_152262737.1">
    <property type="nucleotide sequence ID" value="NZ_VOKX01000009.1"/>
</dbReference>
<evidence type="ECO:0000259" key="1">
    <source>
        <dbReference type="PROSITE" id="PS50943"/>
    </source>
</evidence>
<dbReference type="Gene3D" id="1.10.260.40">
    <property type="entry name" value="lambda repressor-like DNA-binding domains"/>
    <property type="match status" value="1"/>
</dbReference>
<dbReference type="EMBL" id="VOKX01000009">
    <property type="protein sequence ID" value="KAB7850198.1"/>
    <property type="molecule type" value="Genomic_DNA"/>
</dbReference>
<dbReference type="SMART" id="SM00530">
    <property type="entry name" value="HTH_XRE"/>
    <property type="match status" value="1"/>
</dbReference>
<evidence type="ECO:0000313" key="2">
    <source>
        <dbReference type="EMBL" id="KAB7850198.1"/>
    </source>
</evidence>
<dbReference type="OrthoDB" id="4250625at2"/>
<evidence type="ECO:0000313" key="3">
    <source>
        <dbReference type="Proteomes" id="UP000327000"/>
    </source>
</evidence>
<protein>
    <submittedName>
        <fullName evidence="2">Helix-turn-helix transcriptional regulator</fullName>
    </submittedName>
</protein>
<sequence length="73" mass="8255">MYRLRVDRLLDAAKVMGDKTGYAIARRTKIAESSVYRILGGKAQPDLISMLRIAEVYDVRIEGLMERIPEEAA</sequence>
<reference evidence="2 3" key="1">
    <citation type="journal article" date="2019" name="Microb. Cell Fact.">
        <title>Exploring novel herbicidin analogues by transcriptional regulator overexpression and MS/MS molecular networking.</title>
        <authorList>
            <person name="Shi Y."/>
            <person name="Gu R."/>
            <person name="Li Y."/>
            <person name="Wang X."/>
            <person name="Ren W."/>
            <person name="Li X."/>
            <person name="Wang L."/>
            <person name="Xie Y."/>
            <person name="Hong B."/>
        </authorList>
    </citation>
    <scope>NUCLEOTIDE SEQUENCE [LARGE SCALE GENOMIC DNA]</scope>
    <source>
        <strain evidence="2 3">US-43</strain>
    </source>
</reference>
<dbReference type="GO" id="GO:0003677">
    <property type="term" value="F:DNA binding"/>
    <property type="evidence" value="ECO:0007669"/>
    <property type="project" value="InterPro"/>
</dbReference>
<dbReference type="InterPro" id="IPR001387">
    <property type="entry name" value="Cro/C1-type_HTH"/>
</dbReference>
<accession>A0A5N5WCY9</accession>
<dbReference type="AlphaFoldDB" id="A0A5N5WCY9"/>
<dbReference type="PROSITE" id="PS50943">
    <property type="entry name" value="HTH_CROC1"/>
    <property type="match status" value="1"/>
</dbReference>
<gene>
    <name evidence="2" type="ORF">FRZ00_06260</name>
</gene>
<dbReference type="Pfam" id="PF13443">
    <property type="entry name" value="HTH_26"/>
    <property type="match status" value="1"/>
</dbReference>
<dbReference type="SUPFAM" id="SSF47413">
    <property type="entry name" value="lambda repressor-like DNA-binding domains"/>
    <property type="match status" value="1"/>
</dbReference>
<name>A0A5N5WCY9_STRMB</name>
<keyword evidence="3" id="KW-1185">Reference proteome</keyword>